<name>A0A0C3H2J4_OIDMZ</name>
<reference evidence="2" key="2">
    <citation type="submission" date="2015-01" db="EMBL/GenBank/DDBJ databases">
        <title>Evolutionary Origins and Diversification of the Mycorrhizal Mutualists.</title>
        <authorList>
            <consortium name="DOE Joint Genome Institute"/>
            <consortium name="Mycorrhizal Genomics Consortium"/>
            <person name="Kohler A."/>
            <person name="Kuo A."/>
            <person name="Nagy L.G."/>
            <person name="Floudas D."/>
            <person name="Copeland A."/>
            <person name="Barry K.W."/>
            <person name="Cichocki N."/>
            <person name="Veneault-Fourrey C."/>
            <person name="LaButti K."/>
            <person name="Lindquist E.A."/>
            <person name="Lipzen A."/>
            <person name="Lundell T."/>
            <person name="Morin E."/>
            <person name="Murat C."/>
            <person name="Riley R."/>
            <person name="Ohm R."/>
            <person name="Sun H."/>
            <person name="Tunlid A."/>
            <person name="Henrissat B."/>
            <person name="Grigoriev I.V."/>
            <person name="Hibbett D.S."/>
            <person name="Martin F."/>
        </authorList>
    </citation>
    <scope>NUCLEOTIDE SEQUENCE [LARGE SCALE GENOMIC DNA]</scope>
    <source>
        <strain evidence="2">Zn</strain>
    </source>
</reference>
<dbReference type="EMBL" id="KN832883">
    <property type="protein sequence ID" value="KIM96741.1"/>
    <property type="molecule type" value="Genomic_DNA"/>
</dbReference>
<keyword evidence="2" id="KW-1185">Reference proteome</keyword>
<dbReference type="HOGENOM" id="CLU_1696027_0_0_1"/>
<dbReference type="Proteomes" id="UP000054321">
    <property type="component" value="Unassembled WGS sequence"/>
</dbReference>
<gene>
    <name evidence="1" type="ORF">OIDMADRAFT_32661</name>
</gene>
<reference evidence="1 2" key="1">
    <citation type="submission" date="2014-04" db="EMBL/GenBank/DDBJ databases">
        <authorList>
            <consortium name="DOE Joint Genome Institute"/>
            <person name="Kuo A."/>
            <person name="Martino E."/>
            <person name="Perotto S."/>
            <person name="Kohler A."/>
            <person name="Nagy L.G."/>
            <person name="Floudas D."/>
            <person name="Copeland A."/>
            <person name="Barry K.W."/>
            <person name="Cichocki N."/>
            <person name="Veneault-Fourrey C."/>
            <person name="LaButti K."/>
            <person name="Lindquist E.A."/>
            <person name="Lipzen A."/>
            <person name="Lundell T."/>
            <person name="Morin E."/>
            <person name="Murat C."/>
            <person name="Sun H."/>
            <person name="Tunlid A."/>
            <person name="Henrissat B."/>
            <person name="Grigoriev I.V."/>
            <person name="Hibbett D.S."/>
            <person name="Martin F."/>
            <person name="Nordberg H.P."/>
            <person name="Cantor M.N."/>
            <person name="Hua S.X."/>
        </authorList>
    </citation>
    <scope>NUCLEOTIDE SEQUENCE [LARGE SCALE GENOMIC DNA]</scope>
    <source>
        <strain evidence="1 2">Zn</strain>
    </source>
</reference>
<dbReference type="OrthoDB" id="3453945at2759"/>
<accession>A0A0C3H2J4</accession>
<organism evidence="1 2">
    <name type="scientific">Oidiodendron maius (strain Zn)</name>
    <dbReference type="NCBI Taxonomy" id="913774"/>
    <lineage>
        <taxon>Eukaryota</taxon>
        <taxon>Fungi</taxon>
        <taxon>Dikarya</taxon>
        <taxon>Ascomycota</taxon>
        <taxon>Pezizomycotina</taxon>
        <taxon>Leotiomycetes</taxon>
        <taxon>Leotiomycetes incertae sedis</taxon>
        <taxon>Myxotrichaceae</taxon>
        <taxon>Oidiodendron</taxon>
    </lineage>
</organism>
<sequence>MKFSLEATFAISTFTHLASCVALPSPSTIFDSALPANILCDTPAPNLPGNHLHRLNDKSANDKKHTEKRDLEKRDFLYVNVCMDEDYLGFCQELGTNTGNCYNLYNGWDDSISSIKLDYSYTCVFYKTLTIYGPYDVAFTGAYGFNDNISSYFCY</sequence>
<dbReference type="AlphaFoldDB" id="A0A0C3H2J4"/>
<dbReference type="InParanoid" id="A0A0C3H2J4"/>
<proteinExistence type="predicted"/>
<protein>
    <submittedName>
        <fullName evidence="1">Uncharacterized protein</fullName>
    </submittedName>
</protein>
<evidence type="ECO:0000313" key="2">
    <source>
        <dbReference type="Proteomes" id="UP000054321"/>
    </source>
</evidence>
<evidence type="ECO:0000313" key="1">
    <source>
        <dbReference type="EMBL" id="KIM96741.1"/>
    </source>
</evidence>
<dbReference type="Gene3D" id="2.60.20.10">
    <property type="entry name" value="Crystallins"/>
    <property type="match status" value="1"/>
</dbReference>